<evidence type="ECO:0000313" key="3">
    <source>
        <dbReference type="EMBL" id="EPR67789.1"/>
    </source>
</evidence>
<accession>S7WM20</accession>
<reference evidence="3 4" key="1">
    <citation type="journal article" date="2013" name="Genome Announc.">
        <title>Draft Genome Sequence of Cyclobacterium qasimii Strain M12-11BT, Isolated from Arctic Marine Sediment.</title>
        <authorList>
            <person name="Shivaji S."/>
            <person name="Ara S."/>
            <person name="Singh A."/>
            <person name="Kumar Pinnaka A."/>
        </authorList>
    </citation>
    <scope>NUCLEOTIDE SEQUENCE [LARGE SCALE GENOMIC DNA]</scope>
    <source>
        <strain evidence="3 4">M12-11B</strain>
    </source>
</reference>
<protein>
    <submittedName>
        <fullName evidence="3">N-acetylglucosamine related transporter, NagX</fullName>
    </submittedName>
</protein>
<dbReference type="RefSeq" id="WP_020890373.1">
    <property type="nucleotide sequence ID" value="NZ_ATNM01000114.1"/>
</dbReference>
<organism evidence="3 4">
    <name type="scientific">Cyclobacterium qasimii M12-11B</name>
    <dbReference type="NCBI Taxonomy" id="641524"/>
    <lineage>
        <taxon>Bacteria</taxon>
        <taxon>Pseudomonadati</taxon>
        <taxon>Bacteroidota</taxon>
        <taxon>Cytophagia</taxon>
        <taxon>Cytophagales</taxon>
        <taxon>Cyclobacteriaceae</taxon>
        <taxon>Cyclobacterium</taxon>
    </lineage>
</organism>
<dbReference type="EMBL" id="ATNM01000114">
    <property type="protein sequence ID" value="EPR67789.1"/>
    <property type="molecule type" value="Genomic_DNA"/>
</dbReference>
<keyword evidence="2" id="KW-0472">Membrane</keyword>
<evidence type="ECO:0000256" key="1">
    <source>
        <dbReference type="SAM" id="MobiDB-lite"/>
    </source>
</evidence>
<keyword evidence="2" id="KW-1133">Transmembrane helix</keyword>
<evidence type="ECO:0000256" key="2">
    <source>
        <dbReference type="SAM" id="Phobius"/>
    </source>
</evidence>
<keyword evidence="2" id="KW-0812">Transmembrane</keyword>
<dbReference type="PATRIC" id="fig|641524.5.peg.3187"/>
<proteinExistence type="predicted"/>
<sequence length="92" mass="9991">MTNPPINQNDPEINSPVSSSHTASKRLLSIDALRGFDMLLIAGAGSFIVLLKGKTGISAIDSLAGQFSHPAWNGFSFYDFIFLCFCLLLECH</sequence>
<feature type="transmembrane region" description="Helical" evidence="2">
    <location>
        <begin position="71"/>
        <end position="89"/>
    </location>
</feature>
<dbReference type="Proteomes" id="UP000014974">
    <property type="component" value="Unassembled WGS sequence"/>
</dbReference>
<feature type="transmembrane region" description="Helical" evidence="2">
    <location>
        <begin position="32"/>
        <end position="51"/>
    </location>
</feature>
<comment type="caution">
    <text evidence="3">The sequence shown here is derived from an EMBL/GenBank/DDBJ whole genome shotgun (WGS) entry which is preliminary data.</text>
</comment>
<dbReference type="eggNOG" id="COG4299">
    <property type="taxonomic scope" value="Bacteria"/>
</dbReference>
<gene>
    <name evidence="3" type="ORF">ADICYQ_3215</name>
</gene>
<dbReference type="STRING" id="641524.ADICYQ_3215"/>
<evidence type="ECO:0000313" key="4">
    <source>
        <dbReference type="Proteomes" id="UP000014974"/>
    </source>
</evidence>
<dbReference type="AlphaFoldDB" id="S7WM20"/>
<name>S7WM20_9BACT</name>
<feature type="region of interest" description="Disordered" evidence="1">
    <location>
        <begin position="1"/>
        <end position="20"/>
    </location>
</feature>